<organism evidence="1 2">
    <name type="scientific">Engelhardtia mirabilis</name>
    <dbReference type="NCBI Taxonomy" id="2528011"/>
    <lineage>
        <taxon>Bacteria</taxon>
        <taxon>Pseudomonadati</taxon>
        <taxon>Planctomycetota</taxon>
        <taxon>Planctomycetia</taxon>
        <taxon>Planctomycetia incertae sedis</taxon>
        <taxon>Engelhardtia</taxon>
    </lineage>
</organism>
<accession>A0A518BGF3</accession>
<dbReference type="AlphaFoldDB" id="A0A518BGF3"/>
<proteinExistence type="predicted"/>
<evidence type="ECO:0000313" key="2">
    <source>
        <dbReference type="Proteomes" id="UP000316921"/>
    </source>
</evidence>
<dbReference type="EMBL" id="CP036287">
    <property type="protein sequence ID" value="QDU66068.1"/>
    <property type="molecule type" value="Genomic_DNA"/>
</dbReference>
<dbReference type="Proteomes" id="UP000316921">
    <property type="component" value="Chromosome"/>
</dbReference>
<keyword evidence="2" id="KW-1185">Reference proteome</keyword>
<evidence type="ECO:0000313" key="1">
    <source>
        <dbReference type="EMBL" id="QDU66068.1"/>
    </source>
</evidence>
<name>A0A518BGF3_9BACT</name>
<sequence length="149" mass="16115">MELLSTVLHAVVEDPATTGKPAATWAEARAAAAACGEIEDEELSLVLEEEDADMLRDILGQWRAGKRNALEHDKAVLKRAIKAFRKRLKVTLLDDESSLGGGAFSSGRSSSIVAITPPERYPRATWDELVRLGRLKGGRDGMYELAPGG</sequence>
<protein>
    <submittedName>
        <fullName evidence="1">Uncharacterized protein</fullName>
    </submittedName>
</protein>
<gene>
    <name evidence="1" type="ORF">Pla133_11340</name>
</gene>
<dbReference type="KEGG" id="pbap:Pla133_11340"/>
<reference evidence="1 2" key="1">
    <citation type="submission" date="2019-02" db="EMBL/GenBank/DDBJ databases">
        <title>Deep-cultivation of Planctomycetes and their phenomic and genomic characterization uncovers novel biology.</title>
        <authorList>
            <person name="Wiegand S."/>
            <person name="Jogler M."/>
            <person name="Boedeker C."/>
            <person name="Pinto D."/>
            <person name="Vollmers J."/>
            <person name="Rivas-Marin E."/>
            <person name="Kohn T."/>
            <person name="Peeters S.H."/>
            <person name="Heuer A."/>
            <person name="Rast P."/>
            <person name="Oberbeckmann S."/>
            <person name="Bunk B."/>
            <person name="Jeske O."/>
            <person name="Meyerdierks A."/>
            <person name="Storesund J.E."/>
            <person name="Kallscheuer N."/>
            <person name="Luecker S."/>
            <person name="Lage O.M."/>
            <person name="Pohl T."/>
            <person name="Merkel B.J."/>
            <person name="Hornburger P."/>
            <person name="Mueller R.-W."/>
            <person name="Bruemmer F."/>
            <person name="Labrenz M."/>
            <person name="Spormann A.M."/>
            <person name="Op den Camp H."/>
            <person name="Overmann J."/>
            <person name="Amann R."/>
            <person name="Jetten M.S.M."/>
            <person name="Mascher T."/>
            <person name="Medema M.H."/>
            <person name="Devos D.P."/>
            <person name="Kaster A.-K."/>
            <person name="Ovreas L."/>
            <person name="Rohde M."/>
            <person name="Galperin M.Y."/>
            <person name="Jogler C."/>
        </authorList>
    </citation>
    <scope>NUCLEOTIDE SEQUENCE [LARGE SCALE GENOMIC DNA]</scope>
    <source>
        <strain evidence="1 2">Pla133</strain>
    </source>
</reference>